<comment type="caution">
    <text evidence="10">The sequence shown here is derived from an EMBL/GenBank/DDBJ whole genome shotgun (WGS) entry which is preliminary data.</text>
</comment>
<organism evidence="10 11">
    <name type="scientific">Acaryochloris thomasi RCC1774</name>
    <dbReference type="NCBI Taxonomy" id="1764569"/>
    <lineage>
        <taxon>Bacteria</taxon>
        <taxon>Bacillati</taxon>
        <taxon>Cyanobacteriota</taxon>
        <taxon>Cyanophyceae</taxon>
        <taxon>Acaryochloridales</taxon>
        <taxon>Acaryochloridaceae</taxon>
        <taxon>Acaryochloris</taxon>
        <taxon>Acaryochloris thomasi</taxon>
    </lineage>
</organism>
<evidence type="ECO:0000259" key="9">
    <source>
        <dbReference type="PROSITE" id="PS50146"/>
    </source>
</evidence>
<keyword evidence="5 10" id="KW-0418">Kinase</keyword>
<dbReference type="Gene3D" id="3.40.50.10330">
    <property type="entry name" value="Probable inorganic polyphosphate/atp-NAD kinase, domain 1"/>
    <property type="match status" value="1"/>
</dbReference>
<dbReference type="InterPro" id="IPR017438">
    <property type="entry name" value="ATP-NAD_kinase_N"/>
</dbReference>
<dbReference type="InterPro" id="IPR001206">
    <property type="entry name" value="Diacylglycerol_kinase_cat_dom"/>
</dbReference>
<dbReference type="PANTHER" id="PTHR12358:SF31">
    <property type="entry name" value="ACYLGLYCEROL KINASE, MITOCHONDRIAL"/>
    <property type="match status" value="1"/>
</dbReference>
<dbReference type="GO" id="GO:0008654">
    <property type="term" value="P:phospholipid biosynthetic process"/>
    <property type="evidence" value="ECO:0007669"/>
    <property type="project" value="UniProtKB-KW"/>
</dbReference>
<keyword evidence="11" id="KW-1185">Reference proteome</keyword>
<evidence type="ECO:0000256" key="2">
    <source>
        <dbReference type="ARBA" id="ARBA00005983"/>
    </source>
</evidence>
<keyword evidence="6" id="KW-0067">ATP-binding</keyword>
<evidence type="ECO:0000313" key="11">
    <source>
        <dbReference type="Proteomes" id="UP000248857"/>
    </source>
</evidence>
<dbReference type="PANTHER" id="PTHR12358">
    <property type="entry name" value="SPHINGOSINE KINASE"/>
    <property type="match status" value="1"/>
</dbReference>
<gene>
    <name evidence="10" type="primary">dagK_2</name>
    <name evidence="10" type="ORF">C1752_04441</name>
</gene>
<sequence>MRQLILEADLIYCPSGIRSRSQTVAASLTSETFTWQEGNHSQTLNLSDILNVSPSPAKEAVEFIVTACPLRRRHQWTQVRRRVIETYTFSCSEDLRSQWLSAFSQLLRTPAKHLVVILNTTSGQRRGLQLFERVRPLLEASQIQVTVAESKNGSQTRQLIQSLNLAEFDGLVVVGGDGTVHDVINGLMQRSDAATAIQTPIGVIPAGTGNGLCQSLLAQAGEPYDVMSAGFAIAKGHPQPLDILQVQQDGQLSYGILSLAWGLISDSDLASDRLRWLGPLRDDICALLLIARLRAYPGRLVFEHEGRKQTIEDEFIAVWGMNVPWAASNMFVAPNAERAGGKLDLLMVRRGASRWRLLQAFSQLDTGGHVQFAEVDCFKTSRLTLTPEKRCGTLAIDGEPVSYGKTEMTVLPILSYFFALTRSDSVFGPRN</sequence>
<keyword evidence="7" id="KW-0444">Lipid biosynthesis</keyword>
<name>A0A2W1JCU7_9CYAN</name>
<dbReference type="AlphaFoldDB" id="A0A2W1JCU7"/>
<dbReference type="GO" id="GO:0046512">
    <property type="term" value="P:sphingosine biosynthetic process"/>
    <property type="evidence" value="ECO:0007669"/>
    <property type="project" value="TreeGrafter"/>
</dbReference>
<dbReference type="EC" id="2.7.1.107" evidence="10"/>
<dbReference type="SUPFAM" id="SSF111331">
    <property type="entry name" value="NAD kinase/diacylglycerol kinase-like"/>
    <property type="match status" value="1"/>
</dbReference>
<dbReference type="Gene3D" id="2.60.200.40">
    <property type="match status" value="2"/>
</dbReference>
<evidence type="ECO:0000256" key="6">
    <source>
        <dbReference type="ARBA" id="ARBA00022840"/>
    </source>
</evidence>
<dbReference type="SMART" id="SM00046">
    <property type="entry name" value="DAGKc"/>
    <property type="match status" value="1"/>
</dbReference>
<evidence type="ECO:0000256" key="5">
    <source>
        <dbReference type="ARBA" id="ARBA00022777"/>
    </source>
</evidence>
<evidence type="ECO:0000256" key="7">
    <source>
        <dbReference type="ARBA" id="ARBA00023209"/>
    </source>
</evidence>
<comment type="similarity">
    <text evidence="2">Belongs to the diacylglycerol/lipid kinase family.</text>
</comment>
<evidence type="ECO:0000313" key="10">
    <source>
        <dbReference type="EMBL" id="PZD71749.1"/>
    </source>
</evidence>
<dbReference type="InterPro" id="IPR016064">
    <property type="entry name" value="NAD/diacylglycerol_kinase_sf"/>
</dbReference>
<dbReference type="GO" id="GO:0005524">
    <property type="term" value="F:ATP binding"/>
    <property type="evidence" value="ECO:0007669"/>
    <property type="project" value="UniProtKB-KW"/>
</dbReference>
<dbReference type="PROSITE" id="PS50146">
    <property type="entry name" value="DAGK"/>
    <property type="match status" value="1"/>
</dbReference>
<dbReference type="GO" id="GO:0005737">
    <property type="term" value="C:cytoplasm"/>
    <property type="evidence" value="ECO:0007669"/>
    <property type="project" value="TreeGrafter"/>
</dbReference>
<dbReference type="Proteomes" id="UP000248857">
    <property type="component" value="Unassembled WGS sequence"/>
</dbReference>
<evidence type="ECO:0000256" key="3">
    <source>
        <dbReference type="ARBA" id="ARBA00022679"/>
    </source>
</evidence>
<keyword evidence="7" id="KW-0443">Lipid metabolism</keyword>
<dbReference type="Pfam" id="PF00781">
    <property type="entry name" value="DAGK_cat"/>
    <property type="match status" value="1"/>
</dbReference>
<dbReference type="InterPro" id="IPR050187">
    <property type="entry name" value="Lipid_Phosphate_FormReg"/>
</dbReference>
<keyword evidence="7" id="KW-0594">Phospholipid biosynthesis</keyword>
<keyword evidence="8" id="KW-1208">Phospholipid metabolism</keyword>
<dbReference type="GO" id="GO:0004143">
    <property type="term" value="F:ATP-dependent diacylglycerol kinase activity"/>
    <property type="evidence" value="ECO:0007669"/>
    <property type="project" value="UniProtKB-EC"/>
</dbReference>
<feature type="domain" description="DAGKc" evidence="9">
    <location>
        <begin position="109"/>
        <end position="250"/>
    </location>
</feature>
<dbReference type="InterPro" id="IPR045540">
    <property type="entry name" value="YegS/DAGK_C"/>
</dbReference>
<dbReference type="GO" id="GO:0016020">
    <property type="term" value="C:membrane"/>
    <property type="evidence" value="ECO:0007669"/>
    <property type="project" value="TreeGrafter"/>
</dbReference>
<evidence type="ECO:0000256" key="4">
    <source>
        <dbReference type="ARBA" id="ARBA00022741"/>
    </source>
</evidence>
<accession>A0A2W1JCU7</accession>
<reference evidence="10 11" key="1">
    <citation type="journal article" date="2018" name="Sci. Rep.">
        <title>A novel species of the marine cyanobacterium Acaryochloris with a unique pigment content and lifestyle.</title>
        <authorList>
            <person name="Partensky F."/>
            <person name="Six C."/>
            <person name="Ratin M."/>
            <person name="Garczarek L."/>
            <person name="Vaulot D."/>
            <person name="Probert I."/>
            <person name="Calteau A."/>
            <person name="Gourvil P."/>
            <person name="Marie D."/>
            <person name="Grebert T."/>
            <person name="Bouchier C."/>
            <person name="Le Panse S."/>
            <person name="Gachenot M."/>
            <person name="Rodriguez F."/>
            <person name="Garrido J.L."/>
        </authorList>
    </citation>
    <scope>NUCLEOTIDE SEQUENCE [LARGE SCALE GENOMIC DNA]</scope>
    <source>
        <strain evidence="10 11">RCC1774</strain>
    </source>
</reference>
<protein>
    <submittedName>
        <fullName evidence="10">Diacylglycerol kinase</fullName>
        <ecNumber evidence="10">2.7.1.107</ecNumber>
    </submittedName>
</protein>
<dbReference type="EMBL" id="PQWO01000014">
    <property type="protein sequence ID" value="PZD71749.1"/>
    <property type="molecule type" value="Genomic_DNA"/>
</dbReference>
<comment type="cofactor">
    <cofactor evidence="1">
        <name>Mg(2+)</name>
        <dbReference type="ChEBI" id="CHEBI:18420"/>
    </cofactor>
</comment>
<keyword evidence="3 10" id="KW-0808">Transferase</keyword>
<dbReference type="Pfam" id="PF19279">
    <property type="entry name" value="YegS_C"/>
    <property type="match status" value="1"/>
</dbReference>
<evidence type="ECO:0000256" key="8">
    <source>
        <dbReference type="ARBA" id="ARBA00023264"/>
    </source>
</evidence>
<keyword evidence="4" id="KW-0547">Nucleotide-binding</keyword>
<evidence type="ECO:0000256" key="1">
    <source>
        <dbReference type="ARBA" id="ARBA00001946"/>
    </source>
</evidence>
<proteinExistence type="inferred from homology"/>